<accession>A0A067SX74</accession>
<dbReference type="STRING" id="685588.A0A067SX74"/>
<keyword evidence="7" id="KW-1185">Reference proteome</keyword>
<dbReference type="Proteomes" id="UP000027222">
    <property type="component" value="Unassembled WGS sequence"/>
</dbReference>
<protein>
    <submittedName>
        <fullName evidence="6">Uncharacterized protein</fullName>
    </submittedName>
</protein>
<feature type="transmembrane region" description="Helical" evidence="5">
    <location>
        <begin position="15"/>
        <end position="34"/>
    </location>
</feature>
<evidence type="ECO:0000256" key="4">
    <source>
        <dbReference type="ARBA" id="ARBA00023136"/>
    </source>
</evidence>
<dbReference type="AlphaFoldDB" id="A0A067SX74"/>
<keyword evidence="2 5" id="KW-0812">Transmembrane</keyword>
<dbReference type="Pfam" id="PF14880">
    <property type="entry name" value="COX14"/>
    <property type="match status" value="1"/>
</dbReference>
<name>A0A067SX74_GALM3</name>
<dbReference type="InterPro" id="IPR029208">
    <property type="entry name" value="COX14"/>
</dbReference>
<dbReference type="EMBL" id="KL142380">
    <property type="protein sequence ID" value="KDR75525.1"/>
    <property type="molecule type" value="Genomic_DNA"/>
</dbReference>
<dbReference type="GO" id="GO:0016020">
    <property type="term" value="C:membrane"/>
    <property type="evidence" value="ECO:0007669"/>
    <property type="project" value="UniProtKB-SubCell"/>
</dbReference>
<reference evidence="7" key="1">
    <citation type="journal article" date="2014" name="Proc. Natl. Acad. Sci. U.S.A.">
        <title>Extensive sampling of basidiomycete genomes demonstrates inadequacy of the white-rot/brown-rot paradigm for wood decay fungi.</title>
        <authorList>
            <person name="Riley R."/>
            <person name="Salamov A.A."/>
            <person name="Brown D.W."/>
            <person name="Nagy L.G."/>
            <person name="Floudas D."/>
            <person name="Held B.W."/>
            <person name="Levasseur A."/>
            <person name="Lombard V."/>
            <person name="Morin E."/>
            <person name="Otillar R."/>
            <person name="Lindquist E.A."/>
            <person name="Sun H."/>
            <person name="LaButti K.M."/>
            <person name="Schmutz J."/>
            <person name="Jabbour D."/>
            <person name="Luo H."/>
            <person name="Baker S.E."/>
            <person name="Pisabarro A.G."/>
            <person name="Walton J.D."/>
            <person name="Blanchette R.A."/>
            <person name="Henrissat B."/>
            <person name="Martin F."/>
            <person name="Cullen D."/>
            <person name="Hibbett D.S."/>
            <person name="Grigoriev I.V."/>
        </authorList>
    </citation>
    <scope>NUCLEOTIDE SEQUENCE [LARGE SCALE GENOMIC DNA]</scope>
    <source>
        <strain evidence="7">CBS 339.88</strain>
    </source>
</reference>
<evidence type="ECO:0000256" key="5">
    <source>
        <dbReference type="SAM" id="Phobius"/>
    </source>
</evidence>
<sequence length="86" mass="9772">MARTRMPLTDMLHRGVVYSLVGLSVYGVVMSVFVHRDTLKRGREIVAEREALGLPITAVKKEERSEELERTLAEQALDVFRKNKSS</sequence>
<dbReference type="OrthoDB" id="7961613at2759"/>
<gene>
    <name evidence="6" type="ORF">GALMADRAFT_247981</name>
</gene>
<evidence type="ECO:0000313" key="6">
    <source>
        <dbReference type="EMBL" id="KDR75525.1"/>
    </source>
</evidence>
<evidence type="ECO:0000256" key="1">
    <source>
        <dbReference type="ARBA" id="ARBA00004167"/>
    </source>
</evidence>
<proteinExistence type="predicted"/>
<keyword evidence="4 5" id="KW-0472">Membrane</keyword>
<evidence type="ECO:0000256" key="3">
    <source>
        <dbReference type="ARBA" id="ARBA00022989"/>
    </source>
</evidence>
<evidence type="ECO:0000313" key="7">
    <source>
        <dbReference type="Proteomes" id="UP000027222"/>
    </source>
</evidence>
<dbReference type="HOGENOM" id="CLU_158784_1_0_1"/>
<organism evidence="6 7">
    <name type="scientific">Galerina marginata (strain CBS 339.88)</name>
    <dbReference type="NCBI Taxonomy" id="685588"/>
    <lineage>
        <taxon>Eukaryota</taxon>
        <taxon>Fungi</taxon>
        <taxon>Dikarya</taxon>
        <taxon>Basidiomycota</taxon>
        <taxon>Agaricomycotina</taxon>
        <taxon>Agaricomycetes</taxon>
        <taxon>Agaricomycetidae</taxon>
        <taxon>Agaricales</taxon>
        <taxon>Agaricineae</taxon>
        <taxon>Strophariaceae</taxon>
        <taxon>Galerina</taxon>
    </lineage>
</organism>
<comment type="subcellular location">
    <subcellularLocation>
        <location evidence="1">Membrane</location>
        <topology evidence="1">Single-pass membrane protein</topology>
    </subcellularLocation>
</comment>
<evidence type="ECO:0000256" key="2">
    <source>
        <dbReference type="ARBA" id="ARBA00022692"/>
    </source>
</evidence>
<keyword evidence="3 5" id="KW-1133">Transmembrane helix</keyword>